<feature type="domain" description="PAS" evidence="2">
    <location>
        <begin position="242"/>
        <end position="268"/>
    </location>
</feature>
<accession>A0A8J8B1Q3</accession>
<dbReference type="RefSeq" id="WP_227018036.1">
    <property type="nucleotide sequence ID" value="NZ_JAGSND010000004.1"/>
</dbReference>
<dbReference type="PROSITE" id="PS50112">
    <property type="entry name" value="PAS"/>
    <property type="match status" value="1"/>
</dbReference>
<comment type="caution">
    <text evidence="5">The sequence shown here is derived from an EMBL/GenBank/DDBJ whole genome shotgun (WGS) entry which is preliminary data.</text>
</comment>
<organism evidence="5 6">
    <name type="scientific">Sinanaerobacter chloroacetimidivorans</name>
    <dbReference type="NCBI Taxonomy" id="2818044"/>
    <lineage>
        <taxon>Bacteria</taxon>
        <taxon>Bacillati</taxon>
        <taxon>Bacillota</taxon>
        <taxon>Clostridia</taxon>
        <taxon>Peptostreptococcales</taxon>
        <taxon>Anaerovoracaceae</taxon>
        <taxon>Sinanaerobacter</taxon>
    </lineage>
</organism>
<dbReference type="InterPro" id="IPR029787">
    <property type="entry name" value="Nucleotide_cyclase"/>
</dbReference>
<keyword evidence="1" id="KW-0812">Transmembrane</keyword>
<feature type="transmembrane region" description="Helical" evidence="1">
    <location>
        <begin position="64"/>
        <end position="88"/>
    </location>
</feature>
<dbReference type="FunFam" id="3.30.70.270:FF:000001">
    <property type="entry name" value="Diguanylate cyclase domain protein"/>
    <property type="match status" value="1"/>
</dbReference>
<evidence type="ECO:0000259" key="3">
    <source>
        <dbReference type="PROSITE" id="PS50113"/>
    </source>
</evidence>
<dbReference type="NCBIfam" id="TIGR00229">
    <property type="entry name" value="sensory_box"/>
    <property type="match status" value="1"/>
</dbReference>
<dbReference type="Gene3D" id="3.30.70.270">
    <property type="match status" value="1"/>
</dbReference>
<dbReference type="PANTHER" id="PTHR45138">
    <property type="entry name" value="REGULATORY COMPONENTS OF SENSORY TRANSDUCTION SYSTEM"/>
    <property type="match status" value="1"/>
</dbReference>
<feature type="domain" description="GGDEF" evidence="4">
    <location>
        <begin position="377"/>
        <end position="509"/>
    </location>
</feature>
<dbReference type="SMART" id="SM00091">
    <property type="entry name" value="PAS"/>
    <property type="match status" value="1"/>
</dbReference>
<feature type="transmembrane region" description="Helical" evidence="1">
    <location>
        <begin position="123"/>
        <end position="142"/>
    </location>
</feature>
<feature type="transmembrane region" description="Helical" evidence="1">
    <location>
        <begin position="6"/>
        <end position="25"/>
    </location>
</feature>
<keyword evidence="1" id="KW-0472">Membrane</keyword>
<evidence type="ECO:0000256" key="1">
    <source>
        <dbReference type="SAM" id="Phobius"/>
    </source>
</evidence>
<feature type="transmembrane region" description="Helical" evidence="1">
    <location>
        <begin position="37"/>
        <end position="58"/>
    </location>
</feature>
<dbReference type="CDD" id="cd01949">
    <property type="entry name" value="GGDEF"/>
    <property type="match status" value="1"/>
</dbReference>
<dbReference type="Gene3D" id="3.30.450.20">
    <property type="entry name" value="PAS domain"/>
    <property type="match status" value="1"/>
</dbReference>
<dbReference type="InterPro" id="IPR050469">
    <property type="entry name" value="Diguanylate_Cyclase"/>
</dbReference>
<dbReference type="EMBL" id="JAGSND010000004">
    <property type="protein sequence ID" value="MBR0597911.1"/>
    <property type="molecule type" value="Genomic_DNA"/>
</dbReference>
<proteinExistence type="predicted"/>
<dbReference type="InterPro" id="IPR000700">
    <property type="entry name" value="PAS-assoc_C"/>
</dbReference>
<evidence type="ECO:0000259" key="2">
    <source>
        <dbReference type="PROSITE" id="PS50112"/>
    </source>
</evidence>
<dbReference type="PROSITE" id="PS50113">
    <property type="entry name" value="PAC"/>
    <property type="match status" value="1"/>
</dbReference>
<dbReference type="CDD" id="cd00130">
    <property type="entry name" value="PAS"/>
    <property type="match status" value="1"/>
</dbReference>
<evidence type="ECO:0000313" key="5">
    <source>
        <dbReference type="EMBL" id="MBR0597911.1"/>
    </source>
</evidence>
<dbReference type="SMART" id="SM00267">
    <property type="entry name" value="GGDEF"/>
    <property type="match status" value="1"/>
</dbReference>
<reference evidence="5" key="2">
    <citation type="submission" date="2021-04" db="EMBL/GenBank/DDBJ databases">
        <authorList>
            <person name="Liu J."/>
        </authorList>
    </citation>
    <scope>NUCLEOTIDE SEQUENCE</scope>
    <source>
        <strain evidence="5">BAD-6</strain>
    </source>
</reference>
<dbReference type="InterPro" id="IPR000160">
    <property type="entry name" value="GGDEF_dom"/>
</dbReference>
<dbReference type="NCBIfam" id="TIGR00254">
    <property type="entry name" value="GGDEF"/>
    <property type="match status" value="1"/>
</dbReference>
<dbReference type="GO" id="GO:0043709">
    <property type="term" value="P:cell adhesion involved in single-species biofilm formation"/>
    <property type="evidence" value="ECO:0007669"/>
    <property type="project" value="TreeGrafter"/>
</dbReference>
<dbReference type="InterPro" id="IPR043128">
    <property type="entry name" value="Rev_trsase/Diguanyl_cyclase"/>
</dbReference>
<keyword evidence="6" id="KW-1185">Reference proteome</keyword>
<dbReference type="GO" id="GO:0052621">
    <property type="term" value="F:diguanylate cyclase activity"/>
    <property type="evidence" value="ECO:0007669"/>
    <property type="project" value="TreeGrafter"/>
</dbReference>
<protein>
    <submittedName>
        <fullName evidence="5">GGDEF domain-containing protein</fullName>
    </submittedName>
</protein>
<dbReference type="PANTHER" id="PTHR45138:SF9">
    <property type="entry name" value="DIGUANYLATE CYCLASE DGCM-RELATED"/>
    <property type="match status" value="1"/>
</dbReference>
<dbReference type="SUPFAM" id="SSF55785">
    <property type="entry name" value="PYP-like sensor domain (PAS domain)"/>
    <property type="match status" value="1"/>
</dbReference>
<dbReference type="InterPro" id="IPR035965">
    <property type="entry name" value="PAS-like_dom_sf"/>
</dbReference>
<gene>
    <name evidence="5" type="ORF">KCX82_08510</name>
</gene>
<name>A0A8J8B1Q3_9FIRM</name>
<evidence type="ECO:0000313" key="6">
    <source>
        <dbReference type="Proteomes" id="UP000675664"/>
    </source>
</evidence>
<reference evidence="5" key="1">
    <citation type="submission" date="2021-04" db="EMBL/GenBank/DDBJ databases">
        <title>Sinoanaerobacter chloroacetimidivorans sp. nov., an obligate anaerobic bacterium isolated from anaerobic sludge.</title>
        <authorList>
            <person name="Bao Y."/>
        </authorList>
    </citation>
    <scope>NUCLEOTIDE SEQUENCE</scope>
    <source>
        <strain evidence="5">BAD-6</strain>
    </source>
</reference>
<dbReference type="SUPFAM" id="SSF55073">
    <property type="entry name" value="Nucleotide cyclase"/>
    <property type="match status" value="1"/>
</dbReference>
<dbReference type="AlphaFoldDB" id="A0A8J8B1Q3"/>
<dbReference type="Pfam" id="PF00990">
    <property type="entry name" value="GGDEF"/>
    <property type="match status" value="1"/>
</dbReference>
<dbReference type="Proteomes" id="UP000675664">
    <property type="component" value="Unassembled WGS sequence"/>
</dbReference>
<feature type="transmembrane region" description="Helical" evidence="1">
    <location>
        <begin position="95"/>
        <end position="111"/>
    </location>
</feature>
<keyword evidence="1" id="KW-1133">Transmembrane helix</keyword>
<dbReference type="GO" id="GO:0005886">
    <property type="term" value="C:plasma membrane"/>
    <property type="evidence" value="ECO:0007669"/>
    <property type="project" value="TreeGrafter"/>
</dbReference>
<feature type="transmembrane region" description="Helical" evidence="1">
    <location>
        <begin position="154"/>
        <end position="174"/>
    </location>
</feature>
<dbReference type="InterPro" id="IPR000014">
    <property type="entry name" value="PAS"/>
</dbReference>
<feature type="domain" description="PAC" evidence="3">
    <location>
        <begin position="295"/>
        <end position="345"/>
    </location>
</feature>
<dbReference type="Pfam" id="PF13426">
    <property type="entry name" value="PAS_9"/>
    <property type="match status" value="1"/>
</dbReference>
<dbReference type="GO" id="GO:1902201">
    <property type="term" value="P:negative regulation of bacterial-type flagellum-dependent cell motility"/>
    <property type="evidence" value="ECO:0007669"/>
    <property type="project" value="TreeGrafter"/>
</dbReference>
<feature type="transmembrane region" description="Helical" evidence="1">
    <location>
        <begin position="186"/>
        <end position="210"/>
    </location>
</feature>
<dbReference type="PROSITE" id="PS50887">
    <property type="entry name" value="GGDEF"/>
    <property type="match status" value="1"/>
</dbReference>
<evidence type="ECO:0000259" key="4">
    <source>
        <dbReference type="PROSITE" id="PS50887"/>
    </source>
</evidence>
<sequence length="509" mass="58021">MYLDIATLCFLLSFTSTLVAIGLFLQSTISKNLPSVIFWAFGYTGIAAGSLFLLIRHFFFSNWIVIFISDALILLGILLISQGVSIFFEKKDKQRMLILIFTVSNLALLYFSVVNDSTSSRSAVFSLAAAAISFITVFDLWNHNIKTIKISSRILSILFFLYAVFLVIRSVASLSYPNEGFFLPSIFQTSLFLLSITCSILWAFALVIMINQKIHREKEQVQEHFFVIFDTGPDIAMISHFESGKIIDVNKNFSLVTGYQKKEVLGKTTTEIRFWQSKEERDKFLNEIDLAGYCDNFEMIVCKKNGDTFTGLISSKRIELQGEPHLISLIRDISDRKKLEDELKQQAHYDMLTEIYNRGYFIKMAEQELRCMNNHSKGMAYFMLDMDHFKVINDTFGHSLGDVALKVVAKTCKDTLRDTDLLGRIGGEEFAAFIPVSGEEEALEVAERLRHNVEKIRLFHHDGTPVHLNISIGVTLHRPGKDSLEELMTRSDRALYRAKEKGRNCVVLF</sequence>